<dbReference type="InterPro" id="IPR003736">
    <property type="entry name" value="PAAI_dom"/>
</dbReference>
<gene>
    <name evidence="3" type="ORF">ILT43_16120</name>
</gene>
<dbReference type="CDD" id="cd03443">
    <property type="entry name" value="PaaI_thioesterase"/>
    <property type="match status" value="1"/>
</dbReference>
<dbReference type="PANTHER" id="PTHR43240">
    <property type="entry name" value="1,4-DIHYDROXY-2-NAPHTHOYL-COA THIOESTERASE 1"/>
    <property type="match status" value="1"/>
</dbReference>
<dbReference type="SUPFAM" id="SSF54637">
    <property type="entry name" value="Thioesterase/thiol ester dehydrase-isomerase"/>
    <property type="match status" value="1"/>
</dbReference>
<feature type="domain" description="Thioesterase" evidence="2">
    <location>
        <begin position="61"/>
        <end position="139"/>
    </location>
</feature>
<dbReference type="PANTHER" id="PTHR43240:SF1">
    <property type="entry name" value="BLR5584 PROTEIN"/>
    <property type="match status" value="1"/>
</dbReference>
<sequence>MSQDQDRDTDRPDGLTQLRAMMETNRQPPIGETLGFSLVEVDRGHAVFTGTPGRSVYNPIGSVHGGYAATLLDSACGIATHSGLAADQGYTTLELKVSYVRGLTDRSGEVRAVGRLVSIGRRVAFAEATLHDGDGRLCATATSTLLVFEQPR</sequence>
<dbReference type="Proteomes" id="UP000763641">
    <property type="component" value="Unassembled WGS sequence"/>
</dbReference>
<keyword evidence="1" id="KW-0378">Hydrolase</keyword>
<reference evidence="3 4" key="1">
    <citation type="submission" date="2020-12" db="EMBL/GenBank/DDBJ databases">
        <title>Sphingomonas sp.</title>
        <authorList>
            <person name="Kim M.K."/>
        </authorList>
    </citation>
    <scope>NUCLEOTIDE SEQUENCE [LARGE SCALE GENOMIC DNA]</scope>
    <source>
        <strain evidence="3 4">BT552</strain>
    </source>
</reference>
<accession>A0ABS2DAD1</accession>
<evidence type="ECO:0000259" key="2">
    <source>
        <dbReference type="Pfam" id="PF03061"/>
    </source>
</evidence>
<evidence type="ECO:0000256" key="1">
    <source>
        <dbReference type="ARBA" id="ARBA00022801"/>
    </source>
</evidence>
<evidence type="ECO:0000313" key="3">
    <source>
        <dbReference type="EMBL" id="MBM6577909.1"/>
    </source>
</evidence>
<keyword evidence="4" id="KW-1185">Reference proteome</keyword>
<name>A0ABS2DAD1_9SPHN</name>
<dbReference type="InterPro" id="IPR029069">
    <property type="entry name" value="HotDog_dom_sf"/>
</dbReference>
<dbReference type="Pfam" id="PF03061">
    <property type="entry name" value="4HBT"/>
    <property type="match status" value="1"/>
</dbReference>
<organism evidence="3 4">
    <name type="scientific">Sphingomonas longa</name>
    <dbReference type="NCBI Taxonomy" id="2778730"/>
    <lineage>
        <taxon>Bacteria</taxon>
        <taxon>Pseudomonadati</taxon>
        <taxon>Pseudomonadota</taxon>
        <taxon>Alphaproteobacteria</taxon>
        <taxon>Sphingomonadales</taxon>
        <taxon>Sphingomonadaceae</taxon>
        <taxon>Sphingomonas</taxon>
    </lineage>
</organism>
<protein>
    <submittedName>
        <fullName evidence="3">PaaI family thioesterase</fullName>
    </submittedName>
</protein>
<dbReference type="RefSeq" id="WP_204200008.1">
    <property type="nucleotide sequence ID" value="NZ_JAFEMC010000005.1"/>
</dbReference>
<dbReference type="NCBIfam" id="TIGR00369">
    <property type="entry name" value="unchar_dom_1"/>
    <property type="match status" value="1"/>
</dbReference>
<evidence type="ECO:0000313" key="4">
    <source>
        <dbReference type="Proteomes" id="UP000763641"/>
    </source>
</evidence>
<dbReference type="EMBL" id="JAFEMC010000005">
    <property type="protein sequence ID" value="MBM6577909.1"/>
    <property type="molecule type" value="Genomic_DNA"/>
</dbReference>
<proteinExistence type="predicted"/>
<comment type="caution">
    <text evidence="3">The sequence shown here is derived from an EMBL/GenBank/DDBJ whole genome shotgun (WGS) entry which is preliminary data.</text>
</comment>
<dbReference type="Gene3D" id="3.10.129.10">
    <property type="entry name" value="Hotdog Thioesterase"/>
    <property type="match status" value="1"/>
</dbReference>
<dbReference type="InterPro" id="IPR006683">
    <property type="entry name" value="Thioestr_dom"/>
</dbReference>